<keyword evidence="16" id="KW-1185">Reference proteome</keyword>
<evidence type="ECO:0000256" key="4">
    <source>
        <dbReference type="ARBA" id="ARBA00022490"/>
    </source>
</evidence>
<sequence length="568" mass="65869">MRDLKEIIANKLCDMDLGIEKSAIYKLIEIPPRDDMGDFSFPCFSLAKTLRKNPALIAKEIKEKLEKEEKTYFEKIENLNAYLNFYIDRKFIQNEVLNEILEKKEDYGRSNMGEGKTIVLDFSSVNIAKPFHIGHIRSTVIGDAIRNIFNFLGYKTVASNYIGDYGTQFGTMIAAYKLWGDDDKLNENPIKELLNLYVRYNNEAALNEEMMDVARDEFKKLEEGEDESVRLWSWFKEISFKEFDRVYKLLDIDFDNYDGESYHSEFIPAVIKELEEKNLLVESDGAKIIDLGEDDLPPAIIIKSNGSSAYITRDIATAINRKKVYDFYENLYVVATQQNLHFRQLWKILELMGYDFYKDCKHIPFGMVSLKDKTLSTRKGQVVFLEDVLNKAINKTKEIMKNRDTDIEDIDKTSRIVGIGAVKFQELYNNRIKDYVFDWDELLNFEGETGPYVQYTYARAKAVLRKAGVVEMTSMDFSLLNSDEEFILIKSLRSFEDTIVKARDRYEPSLISRKIMEISQNFNKFYNSSKIMVDDENLKNQRLALALATSIVIKVGLSLLGIKTVEKM</sequence>
<dbReference type="InterPro" id="IPR036695">
    <property type="entry name" value="Arg-tRNA-synth_N_sf"/>
</dbReference>
<keyword evidence="5 11" id="KW-0436">Ligase</keyword>
<dbReference type="GO" id="GO:0005737">
    <property type="term" value="C:cytoplasm"/>
    <property type="evidence" value="ECO:0007669"/>
    <property type="project" value="UniProtKB-SubCell"/>
</dbReference>
<keyword evidence="9 11" id="KW-0030">Aminoacyl-tRNA synthetase</keyword>
<dbReference type="PANTHER" id="PTHR11956:SF5">
    <property type="entry name" value="ARGININE--TRNA LIGASE, CYTOPLASMIC"/>
    <property type="match status" value="1"/>
</dbReference>
<dbReference type="InterPro" id="IPR009080">
    <property type="entry name" value="tRNAsynth_Ia_anticodon-bd"/>
</dbReference>
<name>A0A6N7VF47_9FIRM</name>
<dbReference type="Gene3D" id="3.30.1360.70">
    <property type="entry name" value="Arginyl tRNA synthetase N-terminal domain"/>
    <property type="match status" value="1"/>
</dbReference>
<dbReference type="NCBIfam" id="TIGR00456">
    <property type="entry name" value="argS"/>
    <property type="match status" value="1"/>
</dbReference>
<dbReference type="SMART" id="SM00836">
    <property type="entry name" value="DALR_1"/>
    <property type="match status" value="1"/>
</dbReference>
<feature type="domain" description="Arginyl tRNA synthetase N-terminal" evidence="14">
    <location>
        <begin position="2"/>
        <end position="87"/>
    </location>
</feature>
<dbReference type="InterPro" id="IPR035684">
    <property type="entry name" value="ArgRS_core"/>
</dbReference>
<dbReference type="InterPro" id="IPR005148">
    <property type="entry name" value="Arg-tRNA-synth_N"/>
</dbReference>
<comment type="catalytic activity">
    <reaction evidence="10 11">
        <text>tRNA(Arg) + L-arginine + ATP = L-arginyl-tRNA(Arg) + AMP + diphosphate</text>
        <dbReference type="Rhea" id="RHEA:20301"/>
        <dbReference type="Rhea" id="RHEA-COMP:9658"/>
        <dbReference type="Rhea" id="RHEA-COMP:9673"/>
        <dbReference type="ChEBI" id="CHEBI:30616"/>
        <dbReference type="ChEBI" id="CHEBI:32682"/>
        <dbReference type="ChEBI" id="CHEBI:33019"/>
        <dbReference type="ChEBI" id="CHEBI:78442"/>
        <dbReference type="ChEBI" id="CHEBI:78513"/>
        <dbReference type="ChEBI" id="CHEBI:456215"/>
        <dbReference type="EC" id="6.1.1.19"/>
    </reaction>
</comment>
<dbReference type="InterPro" id="IPR001278">
    <property type="entry name" value="Arg-tRNA-ligase"/>
</dbReference>
<dbReference type="CDD" id="cd00671">
    <property type="entry name" value="ArgRS_core"/>
    <property type="match status" value="1"/>
</dbReference>
<evidence type="ECO:0000259" key="14">
    <source>
        <dbReference type="SMART" id="SM01016"/>
    </source>
</evidence>
<dbReference type="GO" id="GO:0004814">
    <property type="term" value="F:arginine-tRNA ligase activity"/>
    <property type="evidence" value="ECO:0007669"/>
    <property type="project" value="UniProtKB-UniRule"/>
</dbReference>
<feature type="short sequence motif" description="'HIGH' region" evidence="11">
    <location>
        <begin position="125"/>
        <end position="135"/>
    </location>
</feature>
<evidence type="ECO:0000256" key="7">
    <source>
        <dbReference type="ARBA" id="ARBA00022840"/>
    </source>
</evidence>
<dbReference type="InterPro" id="IPR008909">
    <property type="entry name" value="DALR_anticod-bd"/>
</dbReference>
<proteinExistence type="inferred from homology"/>
<evidence type="ECO:0000256" key="2">
    <source>
        <dbReference type="ARBA" id="ARBA00005594"/>
    </source>
</evidence>
<comment type="subunit">
    <text evidence="3 11">Monomer.</text>
</comment>
<evidence type="ECO:0000256" key="6">
    <source>
        <dbReference type="ARBA" id="ARBA00022741"/>
    </source>
</evidence>
<dbReference type="CDD" id="cd07956">
    <property type="entry name" value="Anticodon_Ia_Arg"/>
    <property type="match status" value="1"/>
</dbReference>
<dbReference type="SUPFAM" id="SSF47323">
    <property type="entry name" value="Anticodon-binding domain of a subclass of class I aminoacyl-tRNA synthetases"/>
    <property type="match status" value="1"/>
</dbReference>
<dbReference type="Pfam" id="PF05746">
    <property type="entry name" value="DALR_1"/>
    <property type="match status" value="1"/>
</dbReference>
<dbReference type="GO" id="GO:0006420">
    <property type="term" value="P:arginyl-tRNA aminoacylation"/>
    <property type="evidence" value="ECO:0007669"/>
    <property type="project" value="UniProtKB-UniRule"/>
</dbReference>
<evidence type="ECO:0000313" key="15">
    <source>
        <dbReference type="EMBL" id="MSS78060.1"/>
    </source>
</evidence>
<dbReference type="EC" id="6.1.1.19" evidence="11"/>
<comment type="similarity">
    <text evidence="2 11 12">Belongs to the class-I aminoacyl-tRNA synthetase family.</text>
</comment>
<dbReference type="Pfam" id="PF03485">
    <property type="entry name" value="Arg_tRNA_synt_N"/>
    <property type="match status" value="1"/>
</dbReference>
<keyword evidence="8 11" id="KW-0648">Protein biosynthesis</keyword>
<evidence type="ECO:0000259" key="13">
    <source>
        <dbReference type="SMART" id="SM00836"/>
    </source>
</evidence>
<feature type="domain" description="DALR anticodon binding" evidence="13">
    <location>
        <begin position="453"/>
        <end position="568"/>
    </location>
</feature>
<dbReference type="SMART" id="SM01016">
    <property type="entry name" value="Arg_tRNA_synt_N"/>
    <property type="match status" value="1"/>
</dbReference>
<dbReference type="FunFam" id="3.40.50.620:FF:000116">
    <property type="entry name" value="Arginine--tRNA ligase"/>
    <property type="match status" value="1"/>
</dbReference>
<evidence type="ECO:0000256" key="12">
    <source>
        <dbReference type="RuleBase" id="RU363038"/>
    </source>
</evidence>
<dbReference type="Gene3D" id="1.10.730.10">
    <property type="entry name" value="Isoleucyl-tRNA Synthetase, Domain 1"/>
    <property type="match status" value="1"/>
</dbReference>
<dbReference type="PRINTS" id="PR01038">
    <property type="entry name" value="TRNASYNTHARG"/>
</dbReference>
<dbReference type="AlphaFoldDB" id="A0A6N7VF47"/>
<dbReference type="RefSeq" id="WP_154540809.1">
    <property type="nucleotide sequence ID" value="NZ_VULQ01000006.1"/>
</dbReference>
<evidence type="ECO:0000256" key="3">
    <source>
        <dbReference type="ARBA" id="ARBA00011245"/>
    </source>
</evidence>
<evidence type="ECO:0000256" key="11">
    <source>
        <dbReference type="HAMAP-Rule" id="MF_00123"/>
    </source>
</evidence>
<dbReference type="FunFam" id="1.10.730.10:FF:000006">
    <property type="entry name" value="Arginyl-tRNA synthetase 2, mitochondrial"/>
    <property type="match status" value="1"/>
</dbReference>
<evidence type="ECO:0000256" key="1">
    <source>
        <dbReference type="ARBA" id="ARBA00004496"/>
    </source>
</evidence>
<dbReference type="HAMAP" id="MF_00123">
    <property type="entry name" value="Arg_tRNA_synth"/>
    <property type="match status" value="1"/>
</dbReference>
<comment type="subcellular location">
    <subcellularLocation>
        <location evidence="1 11">Cytoplasm</location>
    </subcellularLocation>
</comment>
<organism evidence="15 16">
    <name type="scientific">Anaerococcus porci</name>
    <dbReference type="NCBI Taxonomy" id="2652269"/>
    <lineage>
        <taxon>Bacteria</taxon>
        <taxon>Bacillati</taxon>
        <taxon>Bacillota</taxon>
        <taxon>Tissierellia</taxon>
        <taxon>Tissierellales</taxon>
        <taxon>Peptoniphilaceae</taxon>
        <taxon>Anaerococcus</taxon>
    </lineage>
</organism>
<accession>A0A6N7VF47</accession>
<dbReference type="GO" id="GO:0005524">
    <property type="term" value="F:ATP binding"/>
    <property type="evidence" value="ECO:0007669"/>
    <property type="project" value="UniProtKB-UniRule"/>
</dbReference>
<evidence type="ECO:0000256" key="5">
    <source>
        <dbReference type="ARBA" id="ARBA00022598"/>
    </source>
</evidence>
<evidence type="ECO:0000256" key="8">
    <source>
        <dbReference type="ARBA" id="ARBA00022917"/>
    </source>
</evidence>
<dbReference type="SUPFAM" id="SSF55190">
    <property type="entry name" value="Arginyl-tRNA synthetase (ArgRS), N-terminal 'additional' domain"/>
    <property type="match status" value="1"/>
</dbReference>
<dbReference type="EMBL" id="VULQ01000006">
    <property type="protein sequence ID" value="MSS78060.1"/>
    <property type="molecule type" value="Genomic_DNA"/>
</dbReference>
<dbReference type="SUPFAM" id="SSF52374">
    <property type="entry name" value="Nucleotidylyl transferase"/>
    <property type="match status" value="1"/>
</dbReference>
<dbReference type="InterPro" id="IPR014729">
    <property type="entry name" value="Rossmann-like_a/b/a_fold"/>
</dbReference>
<evidence type="ECO:0000256" key="10">
    <source>
        <dbReference type="ARBA" id="ARBA00049339"/>
    </source>
</evidence>
<gene>
    <name evidence="11 15" type="primary">argS</name>
    <name evidence="15" type="ORF">FYJ26_06450</name>
</gene>
<reference evidence="15 16" key="1">
    <citation type="submission" date="2019-08" db="EMBL/GenBank/DDBJ databases">
        <title>In-depth cultivation of the pig gut microbiome towards novel bacterial diversity and tailored functional studies.</title>
        <authorList>
            <person name="Wylensek D."/>
            <person name="Hitch T.C.A."/>
            <person name="Clavel T."/>
        </authorList>
    </citation>
    <scope>NUCLEOTIDE SEQUENCE [LARGE SCALE GENOMIC DNA]</scope>
    <source>
        <strain evidence="15 16">WCA-380-WT-2B</strain>
    </source>
</reference>
<evidence type="ECO:0000256" key="9">
    <source>
        <dbReference type="ARBA" id="ARBA00023146"/>
    </source>
</evidence>
<evidence type="ECO:0000313" key="16">
    <source>
        <dbReference type="Proteomes" id="UP000441925"/>
    </source>
</evidence>
<dbReference type="Pfam" id="PF00750">
    <property type="entry name" value="tRNA-synt_1d"/>
    <property type="match status" value="1"/>
</dbReference>
<protein>
    <recommendedName>
        <fullName evidence="11">Arginine--tRNA ligase</fullName>
        <ecNumber evidence="11">6.1.1.19</ecNumber>
    </recommendedName>
    <alternativeName>
        <fullName evidence="11">Arginyl-tRNA synthetase</fullName>
        <shortName evidence="11">ArgRS</shortName>
    </alternativeName>
</protein>
<dbReference type="PANTHER" id="PTHR11956">
    <property type="entry name" value="ARGINYL-TRNA SYNTHETASE"/>
    <property type="match status" value="1"/>
</dbReference>
<keyword evidence="6 11" id="KW-0547">Nucleotide-binding</keyword>
<keyword evidence="4 11" id="KW-0963">Cytoplasm</keyword>
<dbReference type="Gene3D" id="3.40.50.620">
    <property type="entry name" value="HUPs"/>
    <property type="match status" value="1"/>
</dbReference>
<dbReference type="Proteomes" id="UP000441925">
    <property type="component" value="Unassembled WGS sequence"/>
</dbReference>
<keyword evidence="7 11" id="KW-0067">ATP-binding</keyword>
<comment type="caution">
    <text evidence="15">The sequence shown here is derived from an EMBL/GenBank/DDBJ whole genome shotgun (WGS) entry which is preliminary data.</text>
</comment>